<dbReference type="GeneID" id="87866652"/>
<name>A0AAE0MTR0_9PEZI</name>
<dbReference type="EMBL" id="JAUEPP010000003">
    <property type="protein sequence ID" value="KAK3347393.1"/>
    <property type="molecule type" value="Genomic_DNA"/>
</dbReference>
<accession>A0AAE0MTR0</accession>
<evidence type="ECO:0000313" key="1">
    <source>
        <dbReference type="EMBL" id="KAK3347393.1"/>
    </source>
</evidence>
<reference evidence="1" key="1">
    <citation type="journal article" date="2023" name="Mol. Phylogenet. Evol.">
        <title>Genome-scale phylogeny and comparative genomics of the fungal order Sordariales.</title>
        <authorList>
            <person name="Hensen N."/>
            <person name="Bonometti L."/>
            <person name="Westerberg I."/>
            <person name="Brannstrom I.O."/>
            <person name="Guillou S."/>
            <person name="Cros-Aarteil S."/>
            <person name="Calhoun S."/>
            <person name="Haridas S."/>
            <person name="Kuo A."/>
            <person name="Mondo S."/>
            <person name="Pangilinan J."/>
            <person name="Riley R."/>
            <person name="LaButti K."/>
            <person name="Andreopoulos B."/>
            <person name="Lipzen A."/>
            <person name="Chen C."/>
            <person name="Yan M."/>
            <person name="Daum C."/>
            <person name="Ng V."/>
            <person name="Clum A."/>
            <person name="Steindorff A."/>
            <person name="Ohm R.A."/>
            <person name="Martin F."/>
            <person name="Silar P."/>
            <person name="Natvig D.O."/>
            <person name="Lalanne C."/>
            <person name="Gautier V."/>
            <person name="Ament-Velasquez S.L."/>
            <person name="Kruys A."/>
            <person name="Hutchinson M.I."/>
            <person name="Powell A.J."/>
            <person name="Barry K."/>
            <person name="Miller A.N."/>
            <person name="Grigoriev I.V."/>
            <person name="Debuchy R."/>
            <person name="Gladieux P."/>
            <person name="Hiltunen Thoren M."/>
            <person name="Johannesson H."/>
        </authorList>
    </citation>
    <scope>NUCLEOTIDE SEQUENCE</scope>
    <source>
        <strain evidence="1">CBS 560.94</strain>
    </source>
</reference>
<dbReference type="AlphaFoldDB" id="A0AAE0MTR0"/>
<reference evidence="1" key="2">
    <citation type="submission" date="2023-06" db="EMBL/GenBank/DDBJ databases">
        <authorList>
            <consortium name="Lawrence Berkeley National Laboratory"/>
            <person name="Haridas S."/>
            <person name="Hensen N."/>
            <person name="Bonometti L."/>
            <person name="Westerberg I."/>
            <person name="Brannstrom I.O."/>
            <person name="Guillou S."/>
            <person name="Cros-Aarteil S."/>
            <person name="Calhoun S."/>
            <person name="Kuo A."/>
            <person name="Mondo S."/>
            <person name="Pangilinan J."/>
            <person name="Riley R."/>
            <person name="Labutti K."/>
            <person name="Andreopoulos B."/>
            <person name="Lipzen A."/>
            <person name="Chen C."/>
            <person name="Yanf M."/>
            <person name="Daum C."/>
            <person name="Ng V."/>
            <person name="Clum A."/>
            <person name="Steindorff A."/>
            <person name="Ohm R."/>
            <person name="Martin F."/>
            <person name="Silar P."/>
            <person name="Natvig D."/>
            <person name="Lalanne C."/>
            <person name="Gautier V."/>
            <person name="Ament-Velasquez S.L."/>
            <person name="Kruys A."/>
            <person name="Hutchinson M.I."/>
            <person name="Powell A.J."/>
            <person name="Barry K."/>
            <person name="Miller A.N."/>
            <person name="Grigoriev I.V."/>
            <person name="Debuchy R."/>
            <person name="Gladieux P."/>
            <person name="Thoren M.H."/>
            <person name="Johannesson H."/>
        </authorList>
    </citation>
    <scope>NUCLEOTIDE SEQUENCE</scope>
    <source>
        <strain evidence="1">CBS 560.94</strain>
    </source>
</reference>
<gene>
    <name evidence="1" type="ORF">B0H65DRAFT_547224</name>
</gene>
<organism evidence="1 2">
    <name type="scientific">Neurospora tetraspora</name>
    <dbReference type="NCBI Taxonomy" id="94610"/>
    <lineage>
        <taxon>Eukaryota</taxon>
        <taxon>Fungi</taxon>
        <taxon>Dikarya</taxon>
        <taxon>Ascomycota</taxon>
        <taxon>Pezizomycotina</taxon>
        <taxon>Sordariomycetes</taxon>
        <taxon>Sordariomycetidae</taxon>
        <taxon>Sordariales</taxon>
        <taxon>Sordariaceae</taxon>
        <taxon>Neurospora</taxon>
    </lineage>
</organism>
<dbReference type="RefSeq" id="XP_062682475.1">
    <property type="nucleotide sequence ID" value="XM_062829498.1"/>
</dbReference>
<proteinExistence type="predicted"/>
<comment type="caution">
    <text evidence="1">The sequence shown here is derived from an EMBL/GenBank/DDBJ whole genome shotgun (WGS) entry which is preliminary data.</text>
</comment>
<sequence>MSYDILDITEQVTTTATSCTGIATACQATCTEVGAQFFACETICGNCATQTTSVQTVTTIPWPGPAEGGPVVPTATANPECQMDQPGILPWNIFDGSEYNVISQFCSEVDRQPASSRSWIVDTKGNQIPVLKKLKSNLISKRSPPRTLTKTTAFPCNGTFQFVLFFILSHELR</sequence>
<dbReference type="Proteomes" id="UP001278500">
    <property type="component" value="Unassembled WGS sequence"/>
</dbReference>
<evidence type="ECO:0000313" key="2">
    <source>
        <dbReference type="Proteomes" id="UP001278500"/>
    </source>
</evidence>
<keyword evidence="2" id="KW-1185">Reference proteome</keyword>
<protein>
    <submittedName>
        <fullName evidence="1">Uncharacterized protein</fullName>
    </submittedName>
</protein>